<evidence type="ECO:0000256" key="1">
    <source>
        <dbReference type="SAM" id="MobiDB-lite"/>
    </source>
</evidence>
<feature type="region of interest" description="Disordered" evidence="1">
    <location>
        <begin position="1"/>
        <end position="88"/>
    </location>
</feature>
<accession>A0A3R6VTV1</accession>
<organism evidence="2 3">
    <name type="scientific">Aphanomyces invadans</name>
    <dbReference type="NCBI Taxonomy" id="157072"/>
    <lineage>
        <taxon>Eukaryota</taxon>
        <taxon>Sar</taxon>
        <taxon>Stramenopiles</taxon>
        <taxon>Oomycota</taxon>
        <taxon>Saprolegniomycetes</taxon>
        <taxon>Saprolegniales</taxon>
        <taxon>Verrucalvaceae</taxon>
        <taxon>Aphanomyces</taxon>
    </lineage>
</organism>
<dbReference type="VEuPathDB" id="FungiDB:H310_07773"/>
<keyword evidence="3" id="KW-1185">Reference proteome</keyword>
<comment type="caution">
    <text evidence="2">The sequence shown here is derived from an EMBL/GenBank/DDBJ whole genome shotgun (WGS) entry which is preliminary data.</text>
</comment>
<feature type="compositionally biased region" description="Polar residues" evidence="1">
    <location>
        <begin position="17"/>
        <end position="36"/>
    </location>
</feature>
<dbReference type="EMBL" id="QUSY01000875">
    <property type="protein sequence ID" value="RHY26936.1"/>
    <property type="molecule type" value="Genomic_DNA"/>
</dbReference>
<evidence type="ECO:0000313" key="2">
    <source>
        <dbReference type="EMBL" id="RHY26936.1"/>
    </source>
</evidence>
<name>A0A3R6VTV1_9STRA</name>
<feature type="compositionally biased region" description="Acidic residues" evidence="1">
    <location>
        <begin position="40"/>
        <end position="60"/>
    </location>
</feature>
<evidence type="ECO:0000313" key="3">
    <source>
        <dbReference type="Proteomes" id="UP000285060"/>
    </source>
</evidence>
<dbReference type="Proteomes" id="UP000285060">
    <property type="component" value="Unassembled WGS sequence"/>
</dbReference>
<proteinExistence type="predicted"/>
<gene>
    <name evidence="2" type="ORF">DYB32_007708</name>
</gene>
<feature type="compositionally biased region" description="Basic and acidic residues" evidence="1">
    <location>
        <begin position="61"/>
        <end position="80"/>
    </location>
</feature>
<dbReference type="AlphaFoldDB" id="A0A3R6VTV1"/>
<reference evidence="2 3" key="1">
    <citation type="submission" date="2018-08" db="EMBL/GenBank/DDBJ databases">
        <title>Aphanomyces genome sequencing and annotation.</title>
        <authorList>
            <person name="Minardi D."/>
            <person name="Oidtmann B."/>
            <person name="Van Der Giezen M."/>
            <person name="Studholme D.J."/>
        </authorList>
    </citation>
    <scope>NUCLEOTIDE SEQUENCE [LARGE SCALE GENOMIC DNA]</scope>
    <source>
        <strain evidence="2 3">NJM0002</strain>
    </source>
</reference>
<protein>
    <submittedName>
        <fullName evidence="2">Uncharacterized protein</fullName>
    </submittedName>
</protein>
<sequence length="237" mass="25916">MSLPMHQVPDNEMAAVTGNNNQAPDNSKQIVDSEYSSNEGSDDGGVVDEGDNDPDEMDVDGGDKDPDEMDGKGAVDDNPRPNKKAKSATYLTRRLESLEKRVVDAAGMYALQYEALAKSILMLDARVTATAARAYNMPLSNELHLDAEFQVIQKIIPGHPSRPSPPEGFDEHATFGVGAVPPPSIHMLIATVRSLDGINHHDQLDAIHWFYNDPRLAHVSGSTISQRRIALRSFLCR</sequence>